<evidence type="ECO:0000259" key="2">
    <source>
        <dbReference type="Pfam" id="PF00144"/>
    </source>
</evidence>
<dbReference type="GO" id="GO:0008233">
    <property type="term" value="F:peptidase activity"/>
    <property type="evidence" value="ECO:0007669"/>
    <property type="project" value="TreeGrafter"/>
</dbReference>
<organism evidence="3">
    <name type="scientific">Percolomonas cosmopolitus</name>
    <dbReference type="NCBI Taxonomy" id="63605"/>
    <lineage>
        <taxon>Eukaryota</taxon>
        <taxon>Discoba</taxon>
        <taxon>Heterolobosea</taxon>
        <taxon>Tetramitia</taxon>
        <taxon>Eutetramitia</taxon>
        <taxon>Percolomonadidae</taxon>
        <taxon>Percolomonas</taxon>
    </lineage>
</organism>
<keyword evidence="1" id="KW-1133">Transmembrane helix</keyword>
<dbReference type="SUPFAM" id="SSF56601">
    <property type="entry name" value="beta-lactamase/transpeptidase-like"/>
    <property type="match status" value="1"/>
</dbReference>
<evidence type="ECO:0000256" key="1">
    <source>
        <dbReference type="SAM" id="Phobius"/>
    </source>
</evidence>
<dbReference type="EMBL" id="HBGD01009625">
    <property type="protein sequence ID" value="CAD9084660.1"/>
    <property type="molecule type" value="Transcribed_RNA"/>
</dbReference>
<keyword evidence="1" id="KW-0812">Transmembrane</keyword>
<name>A0A7S1KTU5_9EUKA</name>
<proteinExistence type="predicted"/>
<feature type="domain" description="Beta-lactamase-related" evidence="2">
    <location>
        <begin position="104"/>
        <end position="453"/>
    </location>
</feature>
<dbReference type="GO" id="GO:0005739">
    <property type="term" value="C:mitochondrion"/>
    <property type="evidence" value="ECO:0007669"/>
    <property type="project" value="TreeGrafter"/>
</dbReference>
<keyword evidence="1" id="KW-0472">Membrane</keyword>
<evidence type="ECO:0000313" key="3">
    <source>
        <dbReference type="EMBL" id="CAD9084660.1"/>
    </source>
</evidence>
<gene>
    <name evidence="3" type="ORF">PCOS0759_LOCUS7914</name>
</gene>
<dbReference type="InterPro" id="IPR012338">
    <property type="entry name" value="Beta-lactam/transpept-like"/>
</dbReference>
<reference evidence="3" key="1">
    <citation type="submission" date="2021-01" db="EMBL/GenBank/DDBJ databases">
        <authorList>
            <person name="Corre E."/>
            <person name="Pelletier E."/>
            <person name="Niang G."/>
            <person name="Scheremetjew M."/>
            <person name="Finn R."/>
            <person name="Kale V."/>
            <person name="Holt S."/>
            <person name="Cochrane G."/>
            <person name="Meng A."/>
            <person name="Brown T."/>
            <person name="Cohen L."/>
        </authorList>
    </citation>
    <scope>NUCLEOTIDE SEQUENCE</scope>
    <source>
        <strain evidence="3">WS</strain>
    </source>
</reference>
<dbReference type="InterPro" id="IPR052794">
    <property type="entry name" value="Mito_Ser_Protease_LACTB"/>
</dbReference>
<accession>A0A7S1KTU5</accession>
<dbReference type="GO" id="GO:0019216">
    <property type="term" value="P:regulation of lipid metabolic process"/>
    <property type="evidence" value="ECO:0007669"/>
    <property type="project" value="TreeGrafter"/>
</dbReference>
<feature type="transmembrane region" description="Helical" evidence="1">
    <location>
        <begin position="36"/>
        <end position="58"/>
    </location>
</feature>
<dbReference type="AlphaFoldDB" id="A0A7S1KTU5"/>
<dbReference type="PANTHER" id="PTHR46520:SF1">
    <property type="entry name" value="SERINE BETA-LACTAMASE-LIKE PROTEIN LACTB, MITOCHONDRIAL"/>
    <property type="match status" value="1"/>
</dbReference>
<dbReference type="InterPro" id="IPR001466">
    <property type="entry name" value="Beta-lactam-related"/>
</dbReference>
<dbReference type="GO" id="GO:0006508">
    <property type="term" value="P:proteolysis"/>
    <property type="evidence" value="ECO:0007669"/>
    <property type="project" value="TreeGrafter"/>
</dbReference>
<sequence length="482" mass="54217">MTMRRMLRNIPRRGGYRGNGGGGGGYNRGNFRFGMVMVPLVATVATVGSLGALTYYYLHMSNFSVKDAFHELNWIIEHPEIRASKSLDTPILDPDYRPQARFARNIVKRHLSTHAYPGATVAVVKDGRLVWAEGFGYSDVENLVPVSHKTVFRVASISKALTAMCALKMWENDQLDIDKDVREYLPDLKLYFRPPGAQEKEVLPMDQKVTTRMLLSHLSGIRHYKEYAEYSQTKHYENVEQALEMFINDELQHMPGEKYLYSTFGLVLASVVMQKAGGMPFPQLMTQTLFNPLDMKSTREESHDVLVPRRGRHYIRVFDKSNSPKESYKSLASSHLENAPYVDNSNKFAGGGFMSTAKDIAKFGYQTICGDFLSKQTQKMMLTPQKQNDGTATPYGIGWSLPVREDIDLERMSGRFCAKHSGGASGGTSMLYVLPEQKIAVAVIVNLQGVNRIAELAEKIAMQFESFDEKAKLPYAAKDDKV</sequence>
<dbReference type="Gene3D" id="3.40.710.10">
    <property type="entry name" value="DD-peptidase/beta-lactamase superfamily"/>
    <property type="match status" value="1"/>
</dbReference>
<dbReference type="Pfam" id="PF00144">
    <property type="entry name" value="Beta-lactamase"/>
    <property type="match status" value="1"/>
</dbReference>
<dbReference type="PANTHER" id="PTHR46520">
    <property type="entry name" value="SERINE BETA-LACTAMASE-LIKE PROTEIN LACTB, MITOCHONDRIAL"/>
    <property type="match status" value="1"/>
</dbReference>
<protein>
    <recommendedName>
        <fullName evidence="2">Beta-lactamase-related domain-containing protein</fullName>
    </recommendedName>
</protein>